<proteinExistence type="predicted"/>
<sequence length="93" mass="10510">MGHVGIGIIHAYAINLYFVYNINISLKSVFEIHGANLPHYHCQLTPLVGHDFPFPYQSGIRYSTNEIGYVNQLFFPTLSFAVAEPTHRQTETA</sequence>
<evidence type="ECO:0000313" key="1">
    <source>
        <dbReference type="EMBL" id="KAK4012262.1"/>
    </source>
</evidence>
<dbReference type="EMBL" id="JAOYFB010000003">
    <property type="protein sequence ID" value="KAK4012262.1"/>
    <property type="molecule type" value="Genomic_DNA"/>
</dbReference>
<accession>A0ABQ9ZH79</accession>
<comment type="caution">
    <text evidence="1">The sequence shown here is derived from an EMBL/GenBank/DDBJ whole genome shotgun (WGS) entry which is preliminary data.</text>
</comment>
<dbReference type="Proteomes" id="UP001234178">
    <property type="component" value="Unassembled WGS sequence"/>
</dbReference>
<name>A0ABQ9ZH79_9CRUS</name>
<gene>
    <name evidence="1" type="ORF">OUZ56_021363</name>
</gene>
<evidence type="ECO:0000313" key="2">
    <source>
        <dbReference type="Proteomes" id="UP001234178"/>
    </source>
</evidence>
<reference evidence="1 2" key="1">
    <citation type="journal article" date="2023" name="Nucleic Acids Res.">
        <title>The hologenome of Daphnia magna reveals possible DNA methylation and microbiome-mediated evolution of the host genome.</title>
        <authorList>
            <person name="Chaturvedi A."/>
            <person name="Li X."/>
            <person name="Dhandapani V."/>
            <person name="Marshall H."/>
            <person name="Kissane S."/>
            <person name="Cuenca-Cambronero M."/>
            <person name="Asole G."/>
            <person name="Calvet F."/>
            <person name="Ruiz-Romero M."/>
            <person name="Marangio P."/>
            <person name="Guigo R."/>
            <person name="Rago D."/>
            <person name="Mirbahai L."/>
            <person name="Eastwood N."/>
            <person name="Colbourne J.K."/>
            <person name="Zhou J."/>
            <person name="Mallon E."/>
            <person name="Orsini L."/>
        </authorList>
    </citation>
    <scope>NUCLEOTIDE SEQUENCE [LARGE SCALE GENOMIC DNA]</scope>
    <source>
        <strain evidence="1">LRV0_1</strain>
    </source>
</reference>
<keyword evidence="2" id="KW-1185">Reference proteome</keyword>
<protein>
    <submittedName>
        <fullName evidence="1">Uncharacterized protein</fullName>
    </submittedName>
</protein>
<organism evidence="1 2">
    <name type="scientific">Daphnia magna</name>
    <dbReference type="NCBI Taxonomy" id="35525"/>
    <lineage>
        <taxon>Eukaryota</taxon>
        <taxon>Metazoa</taxon>
        <taxon>Ecdysozoa</taxon>
        <taxon>Arthropoda</taxon>
        <taxon>Crustacea</taxon>
        <taxon>Branchiopoda</taxon>
        <taxon>Diplostraca</taxon>
        <taxon>Cladocera</taxon>
        <taxon>Anomopoda</taxon>
        <taxon>Daphniidae</taxon>
        <taxon>Daphnia</taxon>
    </lineage>
</organism>